<evidence type="ECO:0000256" key="2">
    <source>
        <dbReference type="ARBA" id="ARBA00011471"/>
    </source>
</evidence>
<dbReference type="EMBL" id="JBIGHZ010000002">
    <property type="protein sequence ID" value="MFG6447948.1"/>
    <property type="molecule type" value="Genomic_DNA"/>
</dbReference>
<evidence type="ECO:0000313" key="16">
    <source>
        <dbReference type="Proteomes" id="UP001606099"/>
    </source>
</evidence>
<keyword evidence="4 12" id="KW-0813">Transport</keyword>
<accession>A0ABW7FUH4</accession>
<comment type="function">
    <text evidence="11">Involved in the TonB-dependent energy-dependent transport of various receptor-bound substrates. Protects ExbD from proteolytic degradation and functionally stabilizes TonB.</text>
</comment>
<evidence type="ECO:0000256" key="12">
    <source>
        <dbReference type="RuleBase" id="RU004057"/>
    </source>
</evidence>
<evidence type="ECO:0000256" key="9">
    <source>
        <dbReference type="ARBA" id="ARBA00022989"/>
    </source>
</evidence>
<evidence type="ECO:0000256" key="4">
    <source>
        <dbReference type="ARBA" id="ARBA00022448"/>
    </source>
</evidence>
<evidence type="ECO:0000256" key="6">
    <source>
        <dbReference type="ARBA" id="ARBA00022519"/>
    </source>
</evidence>
<comment type="subunit">
    <text evidence="2">The accessory proteins ExbB and ExbD seem to form a complex with TonB.</text>
</comment>
<dbReference type="Proteomes" id="UP001606099">
    <property type="component" value="Unassembled WGS sequence"/>
</dbReference>
<feature type="domain" description="MotA/TolQ/ExbB proton channel" evidence="14">
    <location>
        <begin position="75"/>
        <end position="201"/>
    </location>
</feature>
<comment type="caution">
    <text evidence="15">The sequence shown here is derived from an EMBL/GenBank/DDBJ whole genome shotgun (WGS) entry which is preliminary data.</text>
</comment>
<evidence type="ECO:0000256" key="5">
    <source>
        <dbReference type="ARBA" id="ARBA00022475"/>
    </source>
</evidence>
<evidence type="ECO:0000313" key="15">
    <source>
        <dbReference type="EMBL" id="MFG6447948.1"/>
    </source>
</evidence>
<evidence type="ECO:0000256" key="7">
    <source>
        <dbReference type="ARBA" id="ARBA00022692"/>
    </source>
</evidence>
<feature type="transmembrane region" description="Helical" evidence="13">
    <location>
        <begin position="167"/>
        <end position="189"/>
    </location>
</feature>
<keyword evidence="9 13" id="KW-1133">Transmembrane helix</keyword>
<evidence type="ECO:0000256" key="13">
    <source>
        <dbReference type="SAM" id="Phobius"/>
    </source>
</evidence>
<dbReference type="InterPro" id="IPR002898">
    <property type="entry name" value="MotA_ExbB_proton_chnl"/>
</dbReference>
<comment type="subcellular location">
    <subcellularLocation>
        <location evidence="1">Cell inner membrane</location>
        <topology evidence="1">Multi-pass membrane protein</topology>
    </subcellularLocation>
    <subcellularLocation>
        <location evidence="12">Membrane</location>
        <topology evidence="12">Multi-pass membrane protein</topology>
    </subcellularLocation>
</comment>
<organism evidence="15 16">
    <name type="scientific">Roseateles rivi</name>
    <dbReference type="NCBI Taxonomy" id="3299028"/>
    <lineage>
        <taxon>Bacteria</taxon>
        <taxon>Pseudomonadati</taxon>
        <taxon>Pseudomonadota</taxon>
        <taxon>Betaproteobacteria</taxon>
        <taxon>Burkholderiales</taxon>
        <taxon>Sphaerotilaceae</taxon>
        <taxon>Roseateles</taxon>
    </lineage>
</organism>
<evidence type="ECO:0000256" key="11">
    <source>
        <dbReference type="ARBA" id="ARBA00024816"/>
    </source>
</evidence>
<feature type="transmembrane region" description="Helical" evidence="13">
    <location>
        <begin position="122"/>
        <end position="147"/>
    </location>
</feature>
<keyword evidence="10 13" id="KW-0472">Membrane</keyword>
<keyword evidence="16" id="KW-1185">Reference proteome</keyword>
<dbReference type="PANTHER" id="PTHR30625">
    <property type="entry name" value="PROTEIN TOLQ"/>
    <property type="match status" value="1"/>
</dbReference>
<keyword evidence="6" id="KW-0997">Cell inner membrane</keyword>
<dbReference type="PANTHER" id="PTHR30625:SF14">
    <property type="entry name" value="BIOPOLYMER TRANSPORT PROTEIN EXBB"/>
    <property type="match status" value="1"/>
</dbReference>
<evidence type="ECO:0000256" key="10">
    <source>
        <dbReference type="ARBA" id="ARBA00023136"/>
    </source>
</evidence>
<evidence type="ECO:0000256" key="3">
    <source>
        <dbReference type="ARBA" id="ARBA00022093"/>
    </source>
</evidence>
<reference evidence="15 16" key="1">
    <citation type="submission" date="2024-08" db="EMBL/GenBank/DDBJ databases">
        <authorList>
            <person name="Lu H."/>
        </authorList>
    </citation>
    <scope>NUCLEOTIDE SEQUENCE [LARGE SCALE GENOMIC DNA]</scope>
    <source>
        <strain evidence="15 16">BYS180W</strain>
    </source>
</reference>
<feature type="transmembrane region" description="Helical" evidence="13">
    <location>
        <begin position="20"/>
        <end position="41"/>
    </location>
</feature>
<proteinExistence type="inferred from homology"/>
<name>A0ABW7FUH4_9BURK</name>
<keyword evidence="5" id="KW-1003">Cell membrane</keyword>
<evidence type="ECO:0000256" key="8">
    <source>
        <dbReference type="ARBA" id="ARBA00022927"/>
    </source>
</evidence>
<dbReference type="RefSeq" id="WP_394459774.1">
    <property type="nucleotide sequence ID" value="NZ_JBIGHZ010000002.1"/>
</dbReference>
<sequence>MGSLELYNHSSDLLLRATGLLLLLMSTLSWVLIIARSYVLARARRSLAQSLDAFWATADLSAGQQALQQWDREALLRPLLQAALREEGPQSLAQQAGRTPQLTRLLRDALAQVCRRLSAGQVWLASIGATAPFVGLLGTVWGIYLALQDISAQGASGMDRIAGPVGEALVMTAAGLLVAIPAVLAYNLLGRRIGELEAELEGFAHDLLALLQSSPAPAA</sequence>
<evidence type="ECO:0000256" key="1">
    <source>
        <dbReference type="ARBA" id="ARBA00004429"/>
    </source>
</evidence>
<protein>
    <recommendedName>
        <fullName evidence="3">Biopolymer transport protein ExbB</fullName>
    </recommendedName>
</protein>
<comment type="similarity">
    <text evidence="12">Belongs to the exbB/tolQ family.</text>
</comment>
<gene>
    <name evidence="15" type="ORF">ACG0Z6_06765</name>
</gene>
<dbReference type="InterPro" id="IPR050790">
    <property type="entry name" value="ExbB/TolQ_transport"/>
</dbReference>
<evidence type="ECO:0000259" key="14">
    <source>
        <dbReference type="Pfam" id="PF01618"/>
    </source>
</evidence>
<keyword evidence="8 12" id="KW-0653">Protein transport</keyword>
<keyword evidence="7 13" id="KW-0812">Transmembrane</keyword>
<dbReference type="Pfam" id="PF01618">
    <property type="entry name" value="MotA_ExbB"/>
    <property type="match status" value="1"/>
</dbReference>